<dbReference type="RefSeq" id="WP_182163358.1">
    <property type="nucleotide sequence ID" value="NZ_JACFXV010000043.1"/>
</dbReference>
<reference evidence="2 3" key="1">
    <citation type="submission" date="2020-07" db="EMBL/GenBank/DDBJ databases">
        <title>Stappia sp., F7233, whole genome shotgun sequencing project.</title>
        <authorList>
            <person name="Jiang S."/>
            <person name="Liu Z.W."/>
            <person name="Du Z.J."/>
        </authorList>
    </citation>
    <scope>NUCLEOTIDE SEQUENCE [LARGE SCALE GENOMIC DNA]</scope>
    <source>
        <strain evidence="2 3">F7233</strain>
    </source>
</reference>
<evidence type="ECO:0000313" key="3">
    <source>
        <dbReference type="Proteomes" id="UP000541109"/>
    </source>
</evidence>
<sequence length="109" mass="11496">MSTGTTGKIALLLLTGAMTTFAAAAASAVDCTCRFRGSDYNLGDTVCLKTANGLELAQCQMVLNNTSWKFLSEQCPVGELEAPVPLDANETPAFSPVILPIEARLNQQS</sequence>
<organism evidence="2 3">
    <name type="scientific">Stappia albiluteola</name>
    <dbReference type="NCBI Taxonomy" id="2758565"/>
    <lineage>
        <taxon>Bacteria</taxon>
        <taxon>Pseudomonadati</taxon>
        <taxon>Pseudomonadota</taxon>
        <taxon>Alphaproteobacteria</taxon>
        <taxon>Hyphomicrobiales</taxon>
        <taxon>Stappiaceae</taxon>
        <taxon>Stappia</taxon>
    </lineage>
</organism>
<feature type="signal peptide" evidence="1">
    <location>
        <begin position="1"/>
        <end position="22"/>
    </location>
</feature>
<dbReference type="AlphaFoldDB" id="A0A839ACG0"/>
<keyword evidence="1" id="KW-0732">Signal</keyword>
<name>A0A839ACG0_9HYPH</name>
<accession>A0A839ACG0</accession>
<dbReference type="Proteomes" id="UP000541109">
    <property type="component" value="Unassembled WGS sequence"/>
</dbReference>
<protein>
    <submittedName>
        <fullName evidence="2">Uncharacterized protein</fullName>
    </submittedName>
</protein>
<dbReference type="EMBL" id="JACFXV010000043">
    <property type="protein sequence ID" value="MBA5776718.1"/>
    <property type="molecule type" value="Genomic_DNA"/>
</dbReference>
<gene>
    <name evidence="2" type="ORF">H2509_06205</name>
</gene>
<comment type="caution">
    <text evidence="2">The sequence shown here is derived from an EMBL/GenBank/DDBJ whole genome shotgun (WGS) entry which is preliminary data.</text>
</comment>
<feature type="chain" id="PRO_5032670445" evidence="1">
    <location>
        <begin position="23"/>
        <end position="109"/>
    </location>
</feature>
<proteinExistence type="predicted"/>
<evidence type="ECO:0000313" key="2">
    <source>
        <dbReference type="EMBL" id="MBA5776718.1"/>
    </source>
</evidence>
<evidence type="ECO:0000256" key="1">
    <source>
        <dbReference type="SAM" id="SignalP"/>
    </source>
</evidence>
<keyword evidence="3" id="KW-1185">Reference proteome</keyword>